<keyword evidence="2" id="KW-1185">Reference proteome</keyword>
<proteinExistence type="predicted"/>
<name>A0ABP8YL09_9ACTN</name>
<protein>
    <recommendedName>
        <fullName evidence="3">SHOCT domain-containing protein</fullName>
    </recommendedName>
</protein>
<sequence length="211" mass="21817">MPDAGPPAHSPAPDPDLLEYVVVSVPSVADLAPVVDAVAELVEAGHVRLVDAVALLRPDREAAVVAIDPRDDLALAPLGTTLADDGVRLTPHDVDLTAATLAPGAVMLLLLVEDRWAAMLASAATAAGGRLTAGERIGRDRVLGQMDPAAARGNGTRPDLLVRGPLTASSAVGSAPAFDSAAQVRELAQLLERGLLTLDQYEAQRRRVLDG</sequence>
<organism evidence="1 2">
    <name type="scientific">Nocardioides endophyticus</name>
    <dbReference type="NCBI Taxonomy" id="1353775"/>
    <lineage>
        <taxon>Bacteria</taxon>
        <taxon>Bacillati</taxon>
        <taxon>Actinomycetota</taxon>
        <taxon>Actinomycetes</taxon>
        <taxon>Propionibacteriales</taxon>
        <taxon>Nocardioidaceae</taxon>
        <taxon>Nocardioides</taxon>
    </lineage>
</organism>
<dbReference type="EMBL" id="BAABKN010000009">
    <property type="protein sequence ID" value="GAA4731424.1"/>
    <property type="molecule type" value="Genomic_DNA"/>
</dbReference>
<dbReference type="Proteomes" id="UP001499882">
    <property type="component" value="Unassembled WGS sequence"/>
</dbReference>
<gene>
    <name evidence="1" type="ORF">GCM10023350_13490</name>
</gene>
<evidence type="ECO:0008006" key="3">
    <source>
        <dbReference type="Google" id="ProtNLM"/>
    </source>
</evidence>
<comment type="caution">
    <text evidence="1">The sequence shown here is derived from an EMBL/GenBank/DDBJ whole genome shotgun (WGS) entry which is preliminary data.</text>
</comment>
<accession>A0ABP8YL09</accession>
<dbReference type="RefSeq" id="WP_345525952.1">
    <property type="nucleotide sequence ID" value="NZ_BAABKN010000009.1"/>
</dbReference>
<evidence type="ECO:0000313" key="1">
    <source>
        <dbReference type="EMBL" id="GAA4731424.1"/>
    </source>
</evidence>
<evidence type="ECO:0000313" key="2">
    <source>
        <dbReference type="Proteomes" id="UP001499882"/>
    </source>
</evidence>
<reference evidence="2" key="1">
    <citation type="journal article" date="2019" name="Int. J. Syst. Evol. Microbiol.">
        <title>The Global Catalogue of Microorganisms (GCM) 10K type strain sequencing project: providing services to taxonomists for standard genome sequencing and annotation.</title>
        <authorList>
            <consortium name="The Broad Institute Genomics Platform"/>
            <consortium name="The Broad Institute Genome Sequencing Center for Infectious Disease"/>
            <person name="Wu L."/>
            <person name="Ma J."/>
        </authorList>
    </citation>
    <scope>NUCLEOTIDE SEQUENCE [LARGE SCALE GENOMIC DNA]</scope>
    <source>
        <strain evidence="2">JCM 18532</strain>
    </source>
</reference>